<dbReference type="Proteomes" id="UP000319756">
    <property type="component" value="Chromosome"/>
</dbReference>
<dbReference type="Gene3D" id="2.40.110.10">
    <property type="entry name" value="Butyryl-CoA Dehydrogenase, subunit A, domain 2"/>
    <property type="match status" value="1"/>
</dbReference>
<dbReference type="InterPro" id="IPR013786">
    <property type="entry name" value="AcylCoA_DH/ox_N"/>
</dbReference>
<evidence type="ECO:0000259" key="1">
    <source>
        <dbReference type="Pfam" id="PF02771"/>
    </source>
</evidence>
<evidence type="ECO:0000313" key="2">
    <source>
        <dbReference type="EMBL" id="QDI92032.1"/>
    </source>
</evidence>
<dbReference type="PANTHER" id="PTHR43884">
    <property type="entry name" value="ACYL-COA DEHYDROGENASE"/>
    <property type="match status" value="1"/>
</dbReference>
<dbReference type="InterPro" id="IPR009100">
    <property type="entry name" value="AcylCoA_DH/oxidase_NM_dom_sf"/>
</dbReference>
<dbReference type="OrthoDB" id="2564795at2"/>
<dbReference type="GO" id="GO:0050660">
    <property type="term" value="F:flavin adenine dinucleotide binding"/>
    <property type="evidence" value="ECO:0007669"/>
    <property type="project" value="InterPro"/>
</dbReference>
<feature type="domain" description="Acyl-CoA dehydrogenase/oxidase N-terminal" evidence="1">
    <location>
        <begin position="2"/>
        <end position="100"/>
    </location>
</feature>
<dbReference type="SUPFAM" id="SSF56645">
    <property type="entry name" value="Acyl-CoA dehydrogenase NM domain-like"/>
    <property type="match status" value="1"/>
</dbReference>
<dbReference type="AlphaFoldDB" id="A0A514LJN7"/>
<dbReference type="RefSeq" id="WP_142090549.1">
    <property type="nucleotide sequence ID" value="NZ_CP035485.1"/>
</dbReference>
<dbReference type="PANTHER" id="PTHR43884:SF12">
    <property type="entry name" value="ISOVALERYL-COA DEHYDROGENASE, MITOCHONDRIAL-RELATED"/>
    <property type="match status" value="1"/>
</dbReference>
<accession>A0A514LJN7</accession>
<reference evidence="3" key="1">
    <citation type="submission" date="2019-01" db="EMBL/GenBank/DDBJ databases">
        <title>Genomic analysis of Salicibibacter sp. NKC3-5.</title>
        <authorList>
            <person name="Oh Y.J."/>
        </authorList>
    </citation>
    <scope>NUCLEOTIDE SEQUENCE [LARGE SCALE GENOMIC DNA]</scope>
    <source>
        <strain evidence="3">NKC3-5</strain>
    </source>
</reference>
<dbReference type="KEGG" id="sale:EPH95_13295"/>
<dbReference type="InterPro" id="IPR037069">
    <property type="entry name" value="AcylCoA_DH/ox_N_sf"/>
</dbReference>
<gene>
    <name evidence="2" type="ORF">EPH95_13295</name>
</gene>
<keyword evidence="3" id="KW-1185">Reference proteome</keyword>
<dbReference type="InterPro" id="IPR046373">
    <property type="entry name" value="Acyl-CoA_Oxase/DH_mid-dom_sf"/>
</dbReference>
<protein>
    <submittedName>
        <fullName evidence="2">Acyl-CoA dehydrogenase</fullName>
    </submittedName>
</protein>
<dbReference type="EMBL" id="CP035485">
    <property type="protein sequence ID" value="QDI92032.1"/>
    <property type="molecule type" value="Genomic_DNA"/>
</dbReference>
<dbReference type="GO" id="GO:0003995">
    <property type="term" value="F:acyl-CoA dehydrogenase activity"/>
    <property type="evidence" value="ECO:0007669"/>
    <property type="project" value="TreeGrafter"/>
</dbReference>
<name>A0A514LJN7_9BACI</name>
<evidence type="ECO:0000313" key="3">
    <source>
        <dbReference type="Proteomes" id="UP000319756"/>
    </source>
</evidence>
<dbReference type="Pfam" id="PF02771">
    <property type="entry name" value="Acyl-CoA_dh_N"/>
    <property type="match status" value="1"/>
</dbReference>
<proteinExistence type="predicted"/>
<organism evidence="2 3">
    <name type="scientific">Salicibibacter halophilus</name>
    <dbReference type="NCBI Taxonomy" id="2502791"/>
    <lineage>
        <taxon>Bacteria</taxon>
        <taxon>Bacillati</taxon>
        <taxon>Bacillota</taxon>
        <taxon>Bacilli</taxon>
        <taxon>Bacillales</taxon>
        <taxon>Bacillaceae</taxon>
        <taxon>Salicibibacter</taxon>
    </lineage>
</organism>
<sequence length="353" mass="39623">MDHLKELLRKELKPIVNKIDTDAYYPKEILELLGKHGYFSSGTLPYKQTVQREVEVVEEVSKFCMTTGFNVWCHLAATTYVRHSSNEYLQSQLLPELEAGRAISGTGLSNPMKHYADLEPMHLQAESVDGGYTVSGALPAVSNLGKDHWFGAVAKVHNEKRIMVFIHCDDEGIDFKEKTNYLGLNGSATYACRLNQLFIPDGQVLSEDADTFIANVRPYFLVYQIPLGFGVIQSSLRSMDMSENKQGGCNDYLPIQSTDIQQPLENMQQSLNELLTSVDDLKWADLLPIRREAAYEAINAANAAMLHVGGPGYNHNSGPSRRLREAYFLINLTPTVRHLEKMIEHDKTPANSR</sequence>
<dbReference type="Gene3D" id="1.10.540.10">
    <property type="entry name" value="Acyl-CoA dehydrogenase/oxidase, N-terminal domain"/>
    <property type="match status" value="1"/>
</dbReference>